<gene>
    <name evidence="1" type="ORF">CLV71_11916</name>
</gene>
<dbReference type="EMBL" id="SOCP01000019">
    <property type="protein sequence ID" value="TDV41694.1"/>
    <property type="molecule type" value="Genomic_DNA"/>
</dbReference>
<evidence type="ECO:0000313" key="2">
    <source>
        <dbReference type="Proteomes" id="UP000294927"/>
    </source>
</evidence>
<reference evidence="1 2" key="1">
    <citation type="submission" date="2019-03" db="EMBL/GenBank/DDBJ databases">
        <title>Genomic Encyclopedia of Archaeal and Bacterial Type Strains, Phase II (KMG-II): from individual species to whole genera.</title>
        <authorList>
            <person name="Goeker M."/>
        </authorList>
    </citation>
    <scope>NUCLEOTIDE SEQUENCE [LARGE SCALE GENOMIC DNA]</scope>
    <source>
        <strain evidence="1 2">DSM 45499</strain>
    </source>
</reference>
<comment type="caution">
    <text evidence="1">The sequence shown here is derived from an EMBL/GenBank/DDBJ whole genome shotgun (WGS) entry which is preliminary data.</text>
</comment>
<accession>A0A4R7UZK7</accession>
<dbReference type="RefSeq" id="WP_133907506.1">
    <property type="nucleotide sequence ID" value="NZ_SOCP01000019.1"/>
</dbReference>
<name>A0A4R7UZK7_9PSEU</name>
<proteinExistence type="predicted"/>
<dbReference type="OrthoDB" id="3515437at2"/>
<protein>
    <submittedName>
        <fullName evidence="1">Uncharacterized protein</fullName>
    </submittedName>
</protein>
<sequence length="220" mass="24666">MTDQIPPVPPGPADTTHPRRALARLALSSAYRETADFAAGGVPTVSDEYGDAYDDVDHAARLLSMAQDVLSRAVVNARERGGRWDDIAEALNLTAEQARDQYTATIDQWEDALNRPWERSGRLLASRMPDGTTEPDETAADLDQWCLRHLEENHGARHNPRHDGIEDRMVSANLPRHTPLTELNCLTRTAAYLMRRGAEATEAEREAYENRKKAMMTKLY</sequence>
<dbReference type="Proteomes" id="UP000294927">
    <property type="component" value="Unassembled WGS sequence"/>
</dbReference>
<evidence type="ECO:0000313" key="1">
    <source>
        <dbReference type="EMBL" id="TDV41694.1"/>
    </source>
</evidence>
<organism evidence="1 2">
    <name type="scientific">Actinophytocola oryzae</name>
    <dbReference type="NCBI Taxonomy" id="502181"/>
    <lineage>
        <taxon>Bacteria</taxon>
        <taxon>Bacillati</taxon>
        <taxon>Actinomycetota</taxon>
        <taxon>Actinomycetes</taxon>
        <taxon>Pseudonocardiales</taxon>
        <taxon>Pseudonocardiaceae</taxon>
    </lineage>
</organism>
<keyword evidence="2" id="KW-1185">Reference proteome</keyword>
<dbReference type="AlphaFoldDB" id="A0A4R7UZK7"/>